<dbReference type="AlphaFoldDB" id="A0A507CFW0"/>
<evidence type="ECO:0000256" key="2">
    <source>
        <dbReference type="ARBA" id="ARBA00022737"/>
    </source>
</evidence>
<name>A0A507CFW0_9FUNG</name>
<keyword evidence="1" id="KW-0433">Leucine-rich repeat</keyword>
<evidence type="ECO:0000256" key="1">
    <source>
        <dbReference type="ARBA" id="ARBA00022614"/>
    </source>
</evidence>
<keyword evidence="5" id="KW-1185">Reference proteome</keyword>
<sequence length="369" mass="40047">MADVEAAPGDTPVETENAPVAAAAEPLSSEIIAGCLSNLSRTSNGLSVAYTKLDCRSKSIADIDLLRNFHHLKFVDLSDNAIKNIAPLGPLDNLLTMEVKNNQVKAVPIDLDARKYLQRADLSSNKIESFDVKSWPLCHYLNLNDNQLEQLRLPDFPQLYHLEARNNKLNNTGGIGAPLLQKLYLAGNQIDTIVGLESLTKLEFMHLRGNKISRLDGFSANNVALTGLNLRGNLVSDPNELDKLTVLPALTKLTLSETPLAENSHYRLEVAMRLKNLTMLDKIEFTPDEREEAVQYKEQLEAEKAEAAAALKAAQEEEERLKLEEAEAAKAAAEAEALAAAAPAEAPTEGGEPVEGGEAPTAGEEPPAE</sequence>
<dbReference type="Pfam" id="PF14580">
    <property type="entry name" value="LRR_9"/>
    <property type="match status" value="1"/>
</dbReference>
<dbReference type="RefSeq" id="XP_031027962.1">
    <property type="nucleotide sequence ID" value="XM_031166311.1"/>
</dbReference>
<evidence type="ECO:0000313" key="4">
    <source>
        <dbReference type="EMBL" id="TPX38248.1"/>
    </source>
</evidence>
<dbReference type="Gene3D" id="3.80.10.10">
    <property type="entry name" value="Ribonuclease Inhibitor"/>
    <property type="match status" value="2"/>
</dbReference>
<feature type="compositionally biased region" description="Basic and acidic residues" evidence="3">
    <location>
        <begin position="319"/>
        <end position="328"/>
    </location>
</feature>
<dbReference type="PANTHER" id="PTHR15454:SF47">
    <property type="entry name" value="LEUCINE-RICH REPEAT-CONTAINING PROTEIN 23"/>
    <property type="match status" value="1"/>
</dbReference>
<dbReference type="Proteomes" id="UP000319731">
    <property type="component" value="Unassembled WGS sequence"/>
</dbReference>
<dbReference type="InterPro" id="IPR032675">
    <property type="entry name" value="LRR_dom_sf"/>
</dbReference>
<dbReference type="EMBL" id="QEAO01000001">
    <property type="protein sequence ID" value="TPX38248.1"/>
    <property type="molecule type" value="Genomic_DNA"/>
</dbReference>
<dbReference type="PANTHER" id="PTHR15454">
    <property type="entry name" value="NISCHARIN RELATED"/>
    <property type="match status" value="1"/>
</dbReference>
<proteinExistence type="predicted"/>
<protein>
    <recommendedName>
        <fullName evidence="6">U2A'/phosphoprotein 32 family A C-terminal domain-containing protein</fullName>
    </recommendedName>
</protein>
<evidence type="ECO:0000313" key="5">
    <source>
        <dbReference type="Proteomes" id="UP000319731"/>
    </source>
</evidence>
<feature type="compositionally biased region" description="Low complexity" evidence="3">
    <location>
        <begin position="329"/>
        <end position="369"/>
    </location>
</feature>
<dbReference type="GO" id="GO:0005737">
    <property type="term" value="C:cytoplasm"/>
    <property type="evidence" value="ECO:0007669"/>
    <property type="project" value="TreeGrafter"/>
</dbReference>
<accession>A0A507CFW0</accession>
<dbReference type="OrthoDB" id="266138at2759"/>
<reference evidence="4 5" key="1">
    <citation type="journal article" date="2019" name="Sci. Rep.">
        <title>Comparative genomics of chytrid fungi reveal insights into the obligate biotrophic and pathogenic lifestyle of Synchytrium endobioticum.</title>
        <authorList>
            <person name="van de Vossenberg B.T.L.H."/>
            <person name="Warris S."/>
            <person name="Nguyen H.D.T."/>
            <person name="van Gent-Pelzer M.P.E."/>
            <person name="Joly D.L."/>
            <person name="van de Geest H.C."/>
            <person name="Bonants P.J.M."/>
            <person name="Smith D.S."/>
            <person name="Levesque C.A."/>
            <person name="van der Lee T.A.J."/>
        </authorList>
    </citation>
    <scope>NUCLEOTIDE SEQUENCE [LARGE SCALE GENOMIC DNA]</scope>
    <source>
        <strain evidence="4 5">JEL517</strain>
    </source>
</reference>
<dbReference type="InterPro" id="IPR001611">
    <property type="entry name" value="Leu-rich_rpt"/>
</dbReference>
<gene>
    <name evidence="4" type="ORF">SmJEL517_g00381</name>
</gene>
<dbReference type="STRING" id="1806994.A0A507CFW0"/>
<evidence type="ECO:0000256" key="3">
    <source>
        <dbReference type="SAM" id="MobiDB-lite"/>
    </source>
</evidence>
<comment type="caution">
    <text evidence="4">The sequence shown here is derived from an EMBL/GenBank/DDBJ whole genome shotgun (WGS) entry which is preliminary data.</text>
</comment>
<evidence type="ECO:0008006" key="6">
    <source>
        <dbReference type="Google" id="ProtNLM"/>
    </source>
</evidence>
<organism evidence="4 5">
    <name type="scientific">Synchytrium microbalum</name>
    <dbReference type="NCBI Taxonomy" id="1806994"/>
    <lineage>
        <taxon>Eukaryota</taxon>
        <taxon>Fungi</taxon>
        <taxon>Fungi incertae sedis</taxon>
        <taxon>Chytridiomycota</taxon>
        <taxon>Chytridiomycota incertae sedis</taxon>
        <taxon>Chytridiomycetes</taxon>
        <taxon>Synchytriales</taxon>
        <taxon>Synchytriaceae</taxon>
        <taxon>Synchytrium</taxon>
    </lineage>
</organism>
<keyword evidence="2" id="KW-0677">Repeat</keyword>
<feature type="region of interest" description="Disordered" evidence="3">
    <location>
        <begin position="308"/>
        <end position="369"/>
    </location>
</feature>
<dbReference type="SUPFAM" id="SSF52058">
    <property type="entry name" value="L domain-like"/>
    <property type="match status" value="1"/>
</dbReference>
<dbReference type="PROSITE" id="PS51450">
    <property type="entry name" value="LRR"/>
    <property type="match status" value="2"/>
</dbReference>
<dbReference type="GeneID" id="42001608"/>